<dbReference type="AlphaFoldDB" id="A0A8H9GZ67"/>
<evidence type="ECO:0000313" key="1">
    <source>
        <dbReference type="EMBL" id="GGO04179.1"/>
    </source>
</evidence>
<proteinExistence type="predicted"/>
<dbReference type="Proteomes" id="UP000653480">
    <property type="component" value="Unassembled WGS sequence"/>
</dbReference>
<sequence length="105" mass="10918">MDHADARGDGVGGGVEAHGRPVDADLALVGALHPVQDLHQRGLPRAVLADDGVDVPFGDAEVNVAVGDDSREPLGDPGELYCRFRNGRGGNVGLLLAECPVTVKW</sequence>
<gene>
    <name evidence="1" type="ORF">GCM10011574_14930</name>
</gene>
<comment type="caution">
    <text evidence="1">The sequence shown here is derived from an EMBL/GenBank/DDBJ whole genome shotgun (WGS) entry which is preliminary data.</text>
</comment>
<protein>
    <submittedName>
        <fullName evidence="1">Uncharacterized protein</fullName>
    </submittedName>
</protein>
<keyword evidence="2" id="KW-1185">Reference proteome</keyword>
<name>A0A8H9GZ67_9ACTN</name>
<organism evidence="1 2">
    <name type="scientific">Microbispora bryophytorum</name>
    <dbReference type="NCBI Taxonomy" id="1460882"/>
    <lineage>
        <taxon>Bacteria</taxon>
        <taxon>Bacillati</taxon>
        <taxon>Actinomycetota</taxon>
        <taxon>Actinomycetes</taxon>
        <taxon>Streptosporangiales</taxon>
        <taxon>Streptosporangiaceae</taxon>
        <taxon>Microbispora</taxon>
    </lineage>
</organism>
<reference evidence="1" key="2">
    <citation type="submission" date="2020-09" db="EMBL/GenBank/DDBJ databases">
        <authorList>
            <person name="Sun Q."/>
            <person name="Zhou Y."/>
        </authorList>
    </citation>
    <scope>NUCLEOTIDE SEQUENCE</scope>
    <source>
        <strain evidence="1">CGMCC 4.7138</strain>
    </source>
</reference>
<dbReference type="EMBL" id="BMMN01000002">
    <property type="protein sequence ID" value="GGO04179.1"/>
    <property type="molecule type" value="Genomic_DNA"/>
</dbReference>
<dbReference type="AntiFam" id="ANF00095">
    <property type="entry name" value="Shadow ORF (opposite ABC transporters)"/>
</dbReference>
<evidence type="ECO:0000313" key="2">
    <source>
        <dbReference type="Proteomes" id="UP000653480"/>
    </source>
</evidence>
<accession>A0A8H9GZ67</accession>
<reference evidence="1" key="1">
    <citation type="journal article" date="2014" name="Int. J. Syst. Evol. Microbiol.">
        <title>Complete genome sequence of Corynebacterium casei LMG S-19264T (=DSM 44701T), isolated from a smear-ripened cheese.</title>
        <authorList>
            <consortium name="US DOE Joint Genome Institute (JGI-PGF)"/>
            <person name="Walter F."/>
            <person name="Albersmeier A."/>
            <person name="Kalinowski J."/>
            <person name="Ruckert C."/>
        </authorList>
    </citation>
    <scope>NUCLEOTIDE SEQUENCE</scope>
    <source>
        <strain evidence="1">CGMCC 4.7138</strain>
    </source>
</reference>